<feature type="transmembrane region" description="Helical" evidence="6">
    <location>
        <begin position="286"/>
        <end position="306"/>
    </location>
</feature>
<keyword evidence="5 6" id="KW-0472">Membrane</keyword>
<feature type="transmembrane region" description="Helical" evidence="6">
    <location>
        <begin position="159"/>
        <end position="177"/>
    </location>
</feature>
<feature type="transmembrane region" description="Helical" evidence="6">
    <location>
        <begin position="78"/>
        <end position="105"/>
    </location>
</feature>
<protein>
    <recommendedName>
        <fullName evidence="7">Sugar phosphate transporter domain-containing protein</fullName>
    </recommendedName>
</protein>
<comment type="subcellular location">
    <subcellularLocation>
        <location evidence="1">Membrane</location>
        <topology evidence="1">Multi-pass membrane protein</topology>
    </subcellularLocation>
</comment>
<evidence type="ECO:0000256" key="4">
    <source>
        <dbReference type="ARBA" id="ARBA00022989"/>
    </source>
</evidence>
<evidence type="ECO:0000256" key="6">
    <source>
        <dbReference type="SAM" id="Phobius"/>
    </source>
</evidence>
<feature type="transmembrane region" description="Helical" evidence="6">
    <location>
        <begin position="231"/>
        <end position="252"/>
    </location>
</feature>
<evidence type="ECO:0000256" key="3">
    <source>
        <dbReference type="ARBA" id="ARBA00022692"/>
    </source>
</evidence>
<evidence type="ECO:0000313" key="9">
    <source>
        <dbReference type="Proteomes" id="UP000037460"/>
    </source>
</evidence>
<evidence type="ECO:0000256" key="5">
    <source>
        <dbReference type="ARBA" id="ARBA00023136"/>
    </source>
</evidence>
<evidence type="ECO:0000256" key="1">
    <source>
        <dbReference type="ARBA" id="ARBA00004141"/>
    </source>
</evidence>
<evidence type="ECO:0000313" key="8">
    <source>
        <dbReference type="EMBL" id="KOO26493.1"/>
    </source>
</evidence>
<feature type="transmembrane region" description="Helical" evidence="6">
    <location>
        <begin position="134"/>
        <end position="153"/>
    </location>
</feature>
<dbReference type="PANTHER" id="PTHR10778:SF8">
    <property type="entry name" value="ADENOSINE 3'-PHOSPHO 5'-PHOSPHOSULFATE TRANSPORTER 2"/>
    <property type="match status" value="1"/>
</dbReference>
<reference evidence="9" key="1">
    <citation type="journal article" date="2015" name="PLoS Genet.">
        <title>Genome Sequence and Transcriptome Analyses of Chrysochromulina tobin: Metabolic Tools for Enhanced Algal Fitness in the Prominent Order Prymnesiales (Haptophyceae).</title>
        <authorList>
            <person name="Hovde B.T."/>
            <person name="Deodato C.R."/>
            <person name="Hunsperger H.M."/>
            <person name="Ryken S.A."/>
            <person name="Yost W."/>
            <person name="Jha R.K."/>
            <person name="Patterson J."/>
            <person name="Monnat R.J. Jr."/>
            <person name="Barlow S.B."/>
            <person name="Starkenburg S.R."/>
            <person name="Cattolico R.A."/>
        </authorList>
    </citation>
    <scope>NUCLEOTIDE SEQUENCE</scope>
    <source>
        <strain evidence="9">CCMP291</strain>
    </source>
</reference>
<dbReference type="GO" id="GO:0000139">
    <property type="term" value="C:Golgi membrane"/>
    <property type="evidence" value="ECO:0007669"/>
    <property type="project" value="TreeGrafter"/>
</dbReference>
<keyword evidence="3 6" id="KW-0812">Transmembrane</keyword>
<feature type="transmembrane region" description="Helical" evidence="6">
    <location>
        <begin position="15"/>
        <end position="32"/>
    </location>
</feature>
<accession>A0A0M0JJT8</accession>
<dbReference type="GO" id="GO:0046964">
    <property type="term" value="F:3'-phosphoadenosine 5'-phosphosulfate transmembrane transporter activity"/>
    <property type="evidence" value="ECO:0007669"/>
    <property type="project" value="TreeGrafter"/>
</dbReference>
<keyword evidence="9" id="KW-1185">Reference proteome</keyword>
<evidence type="ECO:0000259" key="7">
    <source>
        <dbReference type="Pfam" id="PF03151"/>
    </source>
</evidence>
<evidence type="ECO:0000256" key="2">
    <source>
        <dbReference type="ARBA" id="ARBA00022448"/>
    </source>
</evidence>
<feature type="transmembrane region" description="Helical" evidence="6">
    <location>
        <begin position="189"/>
        <end position="211"/>
    </location>
</feature>
<comment type="caution">
    <text evidence="8">The sequence shown here is derived from an EMBL/GenBank/DDBJ whole genome shotgun (WGS) entry which is preliminary data.</text>
</comment>
<dbReference type="EMBL" id="JWZX01002843">
    <property type="protein sequence ID" value="KOO26493.1"/>
    <property type="molecule type" value="Genomic_DNA"/>
</dbReference>
<feature type="transmembrane region" description="Helical" evidence="6">
    <location>
        <begin position="44"/>
        <end position="63"/>
    </location>
</feature>
<keyword evidence="4 6" id="KW-1133">Transmembrane helix</keyword>
<organism evidence="8 9">
    <name type="scientific">Chrysochromulina tobinii</name>
    <dbReference type="NCBI Taxonomy" id="1460289"/>
    <lineage>
        <taxon>Eukaryota</taxon>
        <taxon>Haptista</taxon>
        <taxon>Haptophyta</taxon>
        <taxon>Prymnesiophyceae</taxon>
        <taxon>Prymnesiales</taxon>
        <taxon>Chrysochromulinaceae</taxon>
        <taxon>Chrysochromulina</taxon>
    </lineage>
</organism>
<keyword evidence="2" id="KW-0813">Transport</keyword>
<dbReference type="Pfam" id="PF03151">
    <property type="entry name" value="TPT"/>
    <property type="match status" value="1"/>
</dbReference>
<dbReference type="InterPro" id="IPR013657">
    <property type="entry name" value="SCL35B1-4/HUT1"/>
</dbReference>
<dbReference type="PANTHER" id="PTHR10778">
    <property type="entry name" value="SOLUTE CARRIER FAMILY 35 MEMBER B"/>
    <property type="match status" value="1"/>
</dbReference>
<gene>
    <name evidence="8" type="ORF">Ctob_008761</name>
</gene>
<name>A0A0M0JJT8_9EUKA</name>
<dbReference type="Proteomes" id="UP000037460">
    <property type="component" value="Unassembled WGS sequence"/>
</dbReference>
<sequence length="323" mass="34793">MTSAEADDPTYQRKVAFAFAFLVFVAVTKTLLTKTVFVDGVPPVAFSVFSCVVTALCMLPVFLCDPSQFASLNCDMLLGFIAVCVFIALDLALTNVAIAMLSVALQQCIKATSPAATVLLESLWHRVCHHPLKYVLVVLLCVGPILTTLGSSSYDSTPLGVFAMTLAVVAGAFKYVLAHAIIKKYQKTLGTFAFTFWVEVFVAIMLTPWAVLNGEAEELLIGEWAHSSNDWALLSFTAAYGGVRIYSQFALLEFTSATTLAASNVAIQAITILLSVWLFGTEVTPYLAAGVSATIVVSALYTLLSLTRAFDRPDKTEPLTTLL</sequence>
<dbReference type="GO" id="GO:0005789">
    <property type="term" value="C:endoplasmic reticulum membrane"/>
    <property type="evidence" value="ECO:0007669"/>
    <property type="project" value="TreeGrafter"/>
</dbReference>
<feature type="transmembrane region" description="Helical" evidence="6">
    <location>
        <begin position="259"/>
        <end position="280"/>
    </location>
</feature>
<proteinExistence type="predicted"/>
<dbReference type="InterPro" id="IPR004853">
    <property type="entry name" value="Sugar_P_trans_dom"/>
</dbReference>
<dbReference type="AlphaFoldDB" id="A0A0M0JJT8"/>
<dbReference type="OrthoDB" id="10261634at2759"/>
<feature type="domain" description="Sugar phosphate transporter" evidence="7">
    <location>
        <begin position="15"/>
        <end position="301"/>
    </location>
</feature>